<dbReference type="PIRSF" id="PIRSF007663">
    <property type="entry name" value="UCP007663"/>
    <property type="match status" value="1"/>
</dbReference>
<dbReference type="GO" id="GO:0004560">
    <property type="term" value="F:alpha-L-fucosidase activity"/>
    <property type="evidence" value="ECO:0007669"/>
    <property type="project" value="InterPro"/>
</dbReference>
<dbReference type="InterPro" id="IPR012341">
    <property type="entry name" value="6hp_glycosidase-like_sf"/>
</dbReference>
<dbReference type="InterPro" id="IPR008928">
    <property type="entry name" value="6-hairpin_glycosidase_sf"/>
</dbReference>
<evidence type="ECO:0000313" key="4">
    <source>
        <dbReference type="EMBL" id="QOV19435.1"/>
    </source>
</evidence>
<evidence type="ECO:0000313" key="5">
    <source>
        <dbReference type="Proteomes" id="UP000593601"/>
    </source>
</evidence>
<evidence type="ECO:0000259" key="3">
    <source>
        <dbReference type="Pfam" id="PF22124"/>
    </source>
</evidence>
<evidence type="ECO:0000259" key="2">
    <source>
        <dbReference type="Pfam" id="PF21307"/>
    </source>
</evidence>
<evidence type="ECO:0000259" key="1">
    <source>
        <dbReference type="Pfam" id="PF14498"/>
    </source>
</evidence>
<accession>A0A7M2RGH9</accession>
<reference evidence="4 5" key="1">
    <citation type="submission" date="2020-10" db="EMBL/GenBank/DDBJ databases">
        <title>Blautia liquoris sp.nov., isolated from the mud in a fermentation cellar used for the production of Chinese strong-flavoured liquor.</title>
        <authorList>
            <person name="Lu L."/>
        </authorList>
    </citation>
    <scope>NUCLEOTIDE SEQUENCE [LARGE SCALE GENOMIC DNA]</scope>
    <source>
        <strain evidence="4 5">LZLJ-3</strain>
    </source>
</reference>
<dbReference type="PANTHER" id="PTHR31084">
    <property type="entry name" value="ALPHA-L-FUCOSIDASE 2"/>
    <property type="match status" value="1"/>
</dbReference>
<dbReference type="Pfam" id="PF22124">
    <property type="entry name" value="Glyco_hydro_95_cat"/>
    <property type="match status" value="1"/>
</dbReference>
<keyword evidence="4" id="KW-0378">Hydrolase</keyword>
<dbReference type="InterPro" id="IPR016518">
    <property type="entry name" value="Alpha-L-fucosidase"/>
</dbReference>
<dbReference type="InterPro" id="IPR027414">
    <property type="entry name" value="GH95_N_dom"/>
</dbReference>
<gene>
    <name evidence="4" type="ORF">INP51_00160</name>
</gene>
<dbReference type="Gene3D" id="1.50.10.10">
    <property type="match status" value="1"/>
</dbReference>
<dbReference type="Pfam" id="PF14498">
    <property type="entry name" value="Glyco_hyd_65N_2"/>
    <property type="match status" value="1"/>
</dbReference>
<protein>
    <submittedName>
        <fullName evidence="4">Glycoside hydrolase family 95 protein</fullName>
    </submittedName>
</protein>
<dbReference type="InterPro" id="IPR049053">
    <property type="entry name" value="AFCA-like_C"/>
</dbReference>
<sequence>MNSICFEKPADRWEEALPIGNGRLGAMIFGGQEKEVIQLNQDSIWYGSSINRINPEAKGHLNEIRGLILEGKIPEAEKLMTYTLSGIPQSQRPYQTLGNIELTYYNQGGYLSDYGRMLDLENGKVTESYQLQSDNKSFHICKEYLASYPHGILSFHLKADEGTISFDAILRRNRFYDHAGKLDNRTIFMDGSLGEKGISFFTALRADVTDGSVKTLGEHLLVRDATEVTLYLSCETSFYAEDYKTFAVKKLNYASHDGFTCIRQKHQKDYQRLYHQVSLHLDGEENSFAETYFQFGRYLLISCSRPGSLPANLQGIWNDSYVPAWDSKFTININTEMNYWPAEICGLSECHLPLFDHLLRMWDNGKMVAKEMYHCRGFAAHHNTDIWGDCAPQDLYVPATYWVMGGAWLATHIWTHYTYSGDIDFLKKMYPFLKDTVLFFHDFLIEDHGDMVTCPSVSPENTYILPDGTKGRVCAGSSIDTQILKDLLNDYLKASNVFNIEDDDTKRTREILNLLPPTKIGKHGQIMEWREDYDEAEPGHRHISQLYALHPSHQITPDKTPELSIAAEKTLERRLHYGGGHTGWSCAWIVNFYARLGNGKKALENLEKLWRQSTFPNLMDSHPRGEGAVFQIDGNLGATAAIAEMLMQADEDRIVLFPALPKKWKSGSVSGLRAPGGIQISLAWSDGKLIHGTLISSQTQEINLVYGKIKRSISVTAGRQMDLDKLLIPSL</sequence>
<dbReference type="InterPro" id="IPR054363">
    <property type="entry name" value="GH95_cat"/>
</dbReference>
<dbReference type="EMBL" id="CP063304">
    <property type="protein sequence ID" value="QOV19435.1"/>
    <property type="molecule type" value="Genomic_DNA"/>
</dbReference>
<name>A0A7M2RGH9_9FIRM</name>
<feature type="domain" description="Glycosyl hydrolase family 95 catalytic" evidence="3">
    <location>
        <begin position="261"/>
        <end position="646"/>
    </location>
</feature>
<dbReference type="SUPFAM" id="SSF48208">
    <property type="entry name" value="Six-hairpin glycosidases"/>
    <property type="match status" value="1"/>
</dbReference>
<dbReference type="Proteomes" id="UP000593601">
    <property type="component" value="Chromosome"/>
</dbReference>
<dbReference type="GO" id="GO:0005975">
    <property type="term" value="P:carbohydrate metabolic process"/>
    <property type="evidence" value="ECO:0007669"/>
    <property type="project" value="InterPro"/>
</dbReference>
<dbReference type="PANTHER" id="PTHR31084:SF0">
    <property type="entry name" value="ALPHA-L-FUCOSIDASE 2"/>
    <property type="match status" value="1"/>
</dbReference>
<dbReference type="RefSeq" id="WP_193735755.1">
    <property type="nucleotide sequence ID" value="NZ_CP063304.1"/>
</dbReference>
<feature type="domain" description="Alpha fucosidase A-like C-terminal" evidence="2">
    <location>
        <begin position="648"/>
        <end position="715"/>
    </location>
</feature>
<proteinExistence type="predicted"/>
<organism evidence="4 5">
    <name type="scientific">Blautia liquoris</name>
    <dbReference type="NCBI Taxonomy" id="2779518"/>
    <lineage>
        <taxon>Bacteria</taxon>
        <taxon>Bacillati</taxon>
        <taxon>Bacillota</taxon>
        <taxon>Clostridia</taxon>
        <taxon>Lachnospirales</taxon>
        <taxon>Lachnospiraceae</taxon>
        <taxon>Blautia</taxon>
    </lineage>
</organism>
<keyword evidence="5" id="KW-1185">Reference proteome</keyword>
<dbReference type="KEGG" id="bliq:INP51_00160"/>
<feature type="domain" description="Glycosyl hydrolase family 95 N-terminal" evidence="1">
    <location>
        <begin position="5"/>
        <end position="239"/>
    </location>
</feature>
<dbReference type="AlphaFoldDB" id="A0A7M2RGH9"/>
<dbReference type="Pfam" id="PF21307">
    <property type="entry name" value="Glyco_hydro_95_C"/>
    <property type="match status" value="1"/>
</dbReference>